<evidence type="ECO:0000313" key="1">
    <source>
        <dbReference type="EMBL" id="JAH27016.1"/>
    </source>
</evidence>
<dbReference type="EMBL" id="GBXM01081561">
    <property type="protein sequence ID" value="JAH27016.1"/>
    <property type="molecule type" value="Transcribed_RNA"/>
</dbReference>
<reference evidence="1" key="2">
    <citation type="journal article" date="2015" name="Fish Shellfish Immunol.">
        <title>Early steps in the European eel (Anguilla anguilla)-Vibrio vulnificus interaction in the gills: Role of the RtxA13 toxin.</title>
        <authorList>
            <person name="Callol A."/>
            <person name="Pajuelo D."/>
            <person name="Ebbesson L."/>
            <person name="Teles M."/>
            <person name="MacKenzie S."/>
            <person name="Amaro C."/>
        </authorList>
    </citation>
    <scope>NUCLEOTIDE SEQUENCE</scope>
</reference>
<accession>A0A0E9RCZ4</accession>
<protein>
    <submittedName>
        <fullName evidence="1">Uncharacterized protein</fullName>
    </submittedName>
</protein>
<organism evidence="1">
    <name type="scientific">Anguilla anguilla</name>
    <name type="common">European freshwater eel</name>
    <name type="synonym">Muraena anguilla</name>
    <dbReference type="NCBI Taxonomy" id="7936"/>
    <lineage>
        <taxon>Eukaryota</taxon>
        <taxon>Metazoa</taxon>
        <taxon>Chordata</taxon>
        <taxon>Craniata</taxon>
        <taxon>Vertebrata</taxon>
        <taxon>Euteleostomi</taxon>
        <taxon>Actinopterygii</taxon>
        <taxon>Neopterygii</taxon>
        <taxon>Teleostei</taxon>
        <taxon>Anguilliformes</taxon>
        <taxon>Anguillidae</taxon>
        <taxon>Anguilla</taxon>
    </lineage>
</organism>
<proteinExistence type="predicted"/>
<name>A0A0E9RCZ4_ANGAN</name>
<sequence length="34" mass="3834">MPHPFISMIIGPLVPTVPVLKARVMRSERQTAFL</sequence>
<reference evidence="1" key="1">
    <citation type="submission" date="2014-11" db="EMBL/GenBank/DDBJ databases">
        <authorList>
            <person name="Amaro Gonzalez C."/>
        </authorList>
    </citation>
    <scope>NUCLEOTIDE SEQUENCE</scope>
</reference>
<dbReference type="AlphaFoldDB" id="A0A0E9RCZ4"/>